<accession>A0ABT9JQA3</accession>
<comment type="subcellular location">
    <subcellularLocation>
        <location evidence="1">Membrane</location>
        <topology evidence="1">Multi-pass membrane protein</topology>
    </subcellularLocation>
</comment>
<dbReference type="EMBL" id="JAVCAP010000002">
    <property type="protein sequence ID" value="MDP8566742.1"/>
    <property type="molecule type" value="Genomic_DNA"/>
</dbReference>
<name>A0ABT9JQA3_9PROT</name>
<evidence type="ECO:0000259" key="7">
    <source>
        <dbReference type="Pfam" id="PF04138"/>
    </source>
</evidence>
<protein>
    <submittedName>
        <fullName evidence="8">GtrA family protein</fullName>
    </submittedName>
</protein>
<keyword evidence="4 6" id="KW-1133">Transmembrane helix</keyword>
<dbReference type="Pfam" id="PF04138">
    <property type="entry name" value="GtrA_DPMS_TM"/>
    <property type="match status" value="1"/>
</dbReference>
<dbReference type="InterPro" id="IPR051401">
    <property type="entry name" value="GtrA_CellWall_Glycosyl"/>
</dbReference>
<comment type="caution">
    <text evidence="8">The sequence shown here is derived from an EMBL/GenBank/DDBJ whole genome shotgun (WGS) entry which is preliminary data.</text>
</comment>
<evidence type="ECO:0000256" key="6">
    <source>
        <dbReference type="SAM" id="Phobius"/>
    </source>
</evidence>
<dbReference type="PANTHER" id="PTHR38459">
    <property type="entry name" value="PROPHAGE BACTOPRENOL-LINKED GLUCOSE TRANSLOCASE HOMOLOG"/>
    <property type="match status" value="1"/>
</dbReference>
<evidence type="ECO:0000256" key="2">
    <source>
        <dbReference type="ARBA" id="ARBA00009399"/>
    </source>
</evidence>
<gene>
    <name evidence="8" type="ORF">Q9291_02655</name>
</gene>
<feature type="domain" description="GtrA/DPMS transmembrane" evidence="7">
    <location>
        <begin position="8"/>
        <end position="121"/>
    </location>
</feature>
<evidence type="ECO:0000256" key="1">
    <source>
        <dbReference type="ARBA" id="ARBA00004141"/>
    </source>
</evidence>
<reference evidence="9" key="1">
    <citation type="journal article" date="2019" name="Int. J. Syst. Evol. Microbiol.">
        <title>The Global Catalogue of Microorganisms (GCM) 10K type strain sequencing project: providing services to taxonomists for standard genome sequencing and annotation.</title>
        <authorList>
            <consortium name="The Broad Institute Genomics Platform"/>
            <consortium name="The Broad Institute Genome Sequencing Center for Infectious Disease"/>
            <person name="Wu L."/>
            <person name="Ma J."/>
        </authorList>
    </citation>
    <scope>NUCLEOTIDE SEQUENCE [LARGE SCALE GENOMIC DNA]</scope>
    <source>
        <strain evidence="9">VKM B-3159</strain>
    </source>
</reference>
<evidence type="ECO:0000256" key="3">
    <source>
        <dbReference type="ARBA" id="ARBA00022692"/>
    </source>
</evidence>
<keyword evidence="5 6" id="KW-0472">Membrane</keyword>
<organism evidence="8 9">
    <name type="scientific">Methylophilus aquaticus</name>
    <dbReference type="NCBI Taxonomy" id="1971610"/>
    <lineage>
        <taxon>Bacteria</taxon>
        <taxon>Pseudomonadati</taxon>
        <taxon>Pseudomonadota</taxon>
        <taxon>Betaproteobacteria</taxon>
        <taxon>Nitrosomonadales</taxon>
        <taxon>Methylophilaceae</taxon>
        <taxon>Methylophilus</taxon>
    </lineage>
</organism>
<dbReference type="PANTHER" id="PTHR38459:SF1">
    <property type="entry name" value="PROPHAGE BACTOPRENOL-LINKED GLUCOSE TRANSLOCASE HOMOLOG"/>
    <property type="match status" value="1"/>
</dbReference>
<proteinExistence type="inferred from homology"/>
<evidence type="ECO:0000256" key="4">
    <source>
        <dbReference type="ARBA" id="ARBA00022989"/>
    </source>
</evidence>
<keyword evidence="3 6" id="KW-0812">Transmembrane</keyword>
<evidence type="ECO:0000313" key="9">
    <source>
        <dbReference type="Proteomes" id="UP001225906"/>
    </source>
</evidence>
<evidence type="ECO:0000256" key="5">
    <source>
        <dbReference type="ARBA" id="ARBA00023136"/>
    </source>
</evidence>
<comment type="similarity">
    <text evidence="2">Belongs to the GtrA family.</text>
</comment>
<dbReference type="InterPro" id="IPR007267">
    <property type="entry name" value="GtrA_DPMS_TM"/>
</dbReference>
<feature type="transmembrane region" description="Helical" evidence="6">
    <location>
        <begin position="98"/>
        <end position="120"/>
    </location>
</feature>
<dbReference type="RefSeq" id="WP_306388444.1">
    <property type="nucleotide sequence ID" value="NZ_JAVCAP010000002.1"/>
</dbReference>
<keyword evidence="9" id="KW-1185">Reference proteome</keyword>
<evidence type="ECO:0000313" key="8">
    <source>
        <dbReference type="EMBL" id="MDP8566742.1"/>
    </source>
</evidence>
<feature type="transmembrane region" description="Helical" evidence="6">
    <location>
        <begin position="71"/>
        <end position="92"/>
    </location>
</feature>
<sequence length="124" mass="13620">MKASVLAFLSVGALAAGMHYVVAIISHALGLTPATANWLGFACAFPVSYIGHRHWTFRGARSSHRQAFPKFLTVALLGFFGNQALLWCGLHWTAWPFWLVLALVMVLVAASTYVLSRFWAFAHG</sequence>
<feature type="transmembrane region" description="Helical" evidence="6">
    <location>
        <begin position="33"/>
        <end position="51"/>
    </location>
</feature>
<dbReference type="Proteomes" id="UP001225906">
    <property type="component" value="Unassembled WGS sequence"/>
</dbReference>